<dbReference type="STRING" id="79200.A0A162AMX0"/>
<feature type="signal peptide" evidence="2">
    <location>
        <begin position="1"/>
        <end position="24"/>
    </location>
</feature>
<evidence type="ECO:0000313" key="4">
    <source>
        <dbReference type="EMBL" id="WOG94483.1"/>
    </source>
</evidence>
<evidence type="ECO:0008006" key="6">
    <source>
        <dbReference type="Google" id="ProtNLM"/>
    </source>
</evidence>
<feature type="region of interest" description="Disordered" evidence="1">
    <location>
        <begin position="156"/>
        <end position="194"/>
    </location>
</feature>
<keyword evidence="2" id="KW-0732">Signal</keyword>
<dbReference type="PANTHER" id="PTHR33649:SF4">
    <property type="entry name" value="PAR1 PROTEIN"/>
    <property type="match status" value="1"/>
</dbReference>
<proteinExistence type="predicted"/>
<evidence type="ECO:0000313" key="5">
    <source>
        <dbReference type="Proteomes" id="UP000077755"/>
    </source>
</evidence>
<reference evidence="4" key="2">
    <citation type="submission" date="2022-03" db="EMBL/GenBank/DDBJ databases">
        <title>Draft title - Genomic analysis of global carrot germplasm unveils the trajectory of domestication and the origin of high carotenoid orange carrot.</title>
        <authorList>
            <person name="Iorizzo M."/>
            <person name="Ellison S."/>
            <person name="Senalik D."/>
            <person name="Macko-Podgorni A."/>
            <person name="Grzebelus D."/>
            <person name="Bostan H."/>
            <person name="Rolling W."/>
            <person name="Curaba J."/>
            <person name="Simon P."/>
        </authorList>
    </citation>
    <scope>NUCLEOTIDE SEQUENCE</scope>
    <source>
        <tissue evidence="4">Leaf</tissue>
    </source>
</reference>
<dbReference type="InterPro" id="IPR009489">
    <property type="entry name" value="PAR1"/>
</dbReference>
<dbReference type="KEGG" id="dcr:108211921"/>
<reference evidence="3" key="1">
    <citation type="journal article" date="2016" name="Nat. Genet.">
        <title>A high-quality carrot genome assembly provides new insights into carotenoid accumulation and asterid genome evolution.</title>
        <authorList>
            <person name="Iorizzo M."/>
            <person name="Ellison S."/>
            <person name="Senalik D."/>
            <person name="Zeng P."/>
            <person name="Satapoomin P."/>
            <person name="Huang J."/>
            <person name="Bowman M."/>
            <person name="Iovene M."/>
            <person name="Sanseverino W."/>
            <person name="Cavagnaro P."/>
            <person name="Yildiz M."/>
            <person name="Macko-Podgorni A."/>
            <person name="Moranska E."/>
            <person name="Grzebelus E."/>
            <person name="Grzebelus D."/>
            <person name="Ashrafi H."/>
            <person name="Zheng Z."/>
            <person name="Cheng S."/>
            <person name="Spooner D."/>
            <person name="Van Deynze A."/>
            <person name="Simon P."/>
        </authorList>
    </citation>
    <scope>NUCLEOTIDE SEQUENCE [LARGE SCALE GENOMIC DNA]</scope>
    <source>
        <tissue evidence="3">Leaf</tissue>
    </source>
</reference>
<protein>
    <recommendedName>
        <fullName evidence="6">PAR1 protein</fullName>
    </recommendedName>
</protein>
<dbReference type="PANTHER" id="PTHR33649">
    <property type="entry name" value="PAR1 PROTEIN"/>
    <property type="match status" value="1"/>
</dbReference>
<organism evidence="3">
    <name type="scientific">Daucus carota subsp. sativus</name>
    <name type="common">Carrot</name>
    <dbReference type="NCBI Taxonomy" id="79200"/>
    <lineage>
        <taxon>Eukaryota</taxon>
        <taxon>Viridiplantae</taxon>
        <taxon>Streptophyta</taxon>
        <taxon>Embryophyta</taxon>
        <taxon>Tracheophyta</taxon>
        <taxon>Spermatophyta</taxon>
        <taxon>Magnoliopsida</taxon>
        <taxon>eudicotyledons</taxon>
        <taxon>Gunneridae</taxon>
        <taxon>Pentapetalae</taxon>
        <taxon>asterids</taxon>
        <taxon>campanulids</taxon>
        <taxon>Apiales</taxon>
        <taxon>Apiaceae</taxon>
        <taxon>Apioideae</taxon>
        <taxon>Scandiceae</taxon>
        <taxon>Daucinae</taxon>
        <taxon>Daucus</taxon>
        <taxon>Daucus sect. Daucus</taxon>
    </lineage>
</organism>
<dbReference type="Proteomes" id="UP000077755">
    <property type="component" value="Chromosome 3"/>
</dbReference>
<sequence>MASSNRLALILFLAYSFISQTSLGEIICEELPKDVCAFSISSSGKRCLLENSETKKGVEDQCSTSDVVVQGMSEHIETEACVNACGVDRRTIGISSDSLLEPQLTTKLCSPDCYHNCPNIIDLYFNLAAGEGVFLPDLCEKQKTNPHRAMLDLMNSSPAFAPSSNDEAEEYFVSPAPSSEVDENVEIAPAPSSN</sequence>
<dbReference type="Pfam" id="PF06521">
    <property type="entry name" value="PAR1"/>
    <property type="match status" value="1"/>
</dbReference>
<dbReference type="Gramene" id="KZN03403">
    <property type="protein sequence ID" value="KZN03403"/>
    <property type="gene ID" value="DCAR_012159"/>
</dbReference>
<evidence type="ECO:0000256" key="2">
    <source>
        <dbReference type="SAM" id="SignalP"/>
    </source>
</evidence>
<gene>
    <name evidence="3" type="ORF">DCAR_012159</name>
    <name evidence="4" type="ORF">DCAR_0313779</name>
</gene>
<feature type="compositionally biased region" description="Polar residues" evidence="1">
    <location>
        <begin position="156"/>
        <end position="165"/>
    </location>
</feature>
<dbReference type="OMA" id="ERMSEYI"/>
<dbReference type="EMBL" id="CP093345">
    <property type="protein sequence ID" value="WOG94483.1"/>
    <property type="molecule type" value="Genomic_DNA"/>
</dbReference>
<dbReference type="AlphaFoldDB" id="A0A162AMX0"/>
<feature type="chain" id="PRO_5007831789" description="PAR1 protein" evidence="2">
    <location>
        <begin position="25"/>
        <end position="194"/>
    </location>
</feature>
<evidence type="ECO:0000313" key="3">
    <source>
        <dbReference type="EMBL" id="KZN03403.1"/>
    </source>
</evidence>
<name>A0A162AMX0_DAUCS</name>
<dbReference type="EMBL" id="LNRQ01000003">
    <property type="protein sequence ID" value="KZN03403.1"/>
    <property type="molecule type" value="Genomic_DNA"/>
</dbReference>
<accession>A0A162AMX0</accession>
<dbReference type="OrthoDB" id="772928at2759"/>
<keyword evidence="5" id="KW-1185">Reference proteome</keyword>
<evidence type="ECO:0000256" key="1">
    <source>
        <dbReference type="SAM" id="MobiDB-lite"/>
    </source>
</evidence>